<proteinExistence type="predicted"/>
<evidence type="ECO:0000313" key="2">
    <source>
        <dbReference type="EMBL" id="RTQ83456.1"/>
    </source>
</evidence>
<sequence length="435" mass="50189">MDFNKIKIDRPRSIITYFDYFKDNMLDFHTAMASGGFATLSDISYGFSIETSLNWTVFLTSILKTTNLIDLIALETIDKKIKKLFKEYVQNSSLDIFSEFNKVISELKIYSQQTNFFYFIIQGLNCDKIYSFENITLGNFNEKNSNNISFSEKINKNIKLVIDERKRNGTFNPKDIFLKELKNTIKKYKNKTVIEISNLGDPLMAKEKSKNDAKEFINQIIFITHISKSYKFHIQVHTYEVKDRIQPLCVNYDELSTSALSDEIIYNVDFSFSQRNNIDSLSNIGSKFKELCFPILTNSFNNDLLEKLRVSINWYSASINSESLNESFLFCAIGMESLLTTGRDSITKVLAENTAFLIAKDDIESRKLVYNTMCNLYAKRSGIAHGGNINIETKELKQIRYYLAMSIIKIISKIKADEINSNKDLITFLDNQKFG</sequence>
<dbReference type="AlphaFoldDB" id="A0A3S0N8Q9"/>
<dbReference type="Proteomes" id="UP000480763">
    <property type="component" value="Unassembled WGS sequence"/>
</dbReference>
<reference evidence="1" key="3">
    <citation type="submission" date="2019-12" db="EMBL/GenBank/DDBJ databases">
        <authorList>
            <person name="Nguyen S.-T."/>
        </authorList>
    </citation>
    <scope>NUCLEOTIDE SEQUENCE</scope>
    <source>
        <strain evidence="1">DMS06669</strain>
    </source>
</reference>
<dbReference type="RefSeq" id="WP_000347089.1">
    <property type="nucleotide sequence ID" value="NZ_CAUYZO010000006.1"/>
</dbReference>
<reference evidence="1 4" key="1">
    <citation type="journal article" date="2017" name="Ann. Clin. Microbiol. Antimicrob.">
        <title>New eight genes identified at the clinical multidrug-resistant Acinetobacter baumannii DMS06669 strain in a Vietnam hospital.</title>
        <authorList>
            <person name="Si-Tuan N."/>
            <person name="Ngoc H.M."/>
            <person name="Hang P.T.T."/>
            <person name="Nguyen C."/>
            <person name="Van P.H."/>
            <person name="Huong N.T."/>
        </authorList>
    </citation>
    <scope>NUCLEOTIDE SEQUENCE [LARGE SCALE GENOMIC DNA]</scope>
    <source>
        <strain evidence="1 4">DMS06669</strain>
    </source>
</reference>
<comment type="caution">
    <text evidence="1">The sequence shown here is derived from an EMBL/GenBank/DDBJ whole genome shotgun (WGS) entry which is preliminary data.</text>
</comment>
<dbReference type="Proteomes" id="UP000268239">
    <property type="component" value="Unassembled WGS sequence"/>
</dbReference>
<dbReference type="EMBL" id="WWCH01000001">
    <property type="protein sequence ID" value="MYM79525.1"/>
    <property type="molecule type" value="Genomic_DNA"/>
</dbReference>
<name>A0A3S0N8Q9_ACIBA</name>
<organism evidence="1 4">
    <name type="scientific">Acinetobacter baumannii</name>
    <dbReference type="NCBI Taxonomy" id="470"/>
    <lineage>
        <taxon>Bacteria</taxon>
        <taxon>Pseudomonadati</taxon>
        <taxon>Pseudomonadota</taxon>
        <taxon>Gammaproteobacteria</taxon>
        <taxon>Moraxellales</taxon>
        <taxon>Moraxellaceae</taxon>
        <taxon>Acinetobacter</taxon>
        <taxon>Acinetobacter calcoaceticus/baumannii complex</taxon>
    </lineage>
</organism>
<accession>A0A3S0N8Q9</accession>
<evidence type="ECO:0000313" key="3">
    <source>
        <dbReference type="Proteomes" id="UP000268239"/>
    </source>
</evidence>
<protein>
    <submittedName>
        <fullName evidence="1">Uncharacterized protein</fullName>
    </submittedName>
</protein>
<reference evidence="2 3" key="2">
    <citation type="submission" date="2018-12" db="EMBL/GenBank/DDBJ databases">
        <title>Draft Genome Sequences Human Pathogenic Acinetobacter baumannii Strains.</title>
        <authorList>
            <person name="Madhi M."/>
            <person name="Ronco T."/>
            <person name="Olsen R.H."/>
            <person name="Hassani A."/>
        </authorList>
    </citation>
    <scope>NUCLEOTIDE SEQUENCE [LARGE SCALE GENOMIC DNA]</scope>
    <source>
        <strain evidence="2 3">AB3</strain>
    </source>
</reference>
<evidence type="ECO:0000313" key="4">
    <source>
        <dbReference type="Proteomes" id="UP000480763"/>
    </source>
</evidence>
<gene>
    <name evidence="2" type="ORF">EJ062_04465</name>
    <name evidence="1" type="ORF">GSE42_16525</name>
</gene>
<dbReference type="EMBL" id="RXLU01000016">
    <property type="protein sequence ID" value="RTQ83456.1"/>
    <property type="molecule type" value="Genomic_DNA"/>
</dbReference>
<evidence type="ECO:0000313" key="1">
    <source>
        <dbReference type="EMBL" id="MYM79525.1"/>
    </source>
</evidence>